<dbReference type="PROSITE" id="PS51257">
    <property type="entry name" value="PROKAR_LIPOPROTEIN"/>
    <property type="match status" value="1"/>
</dbReference>
<name>A0AA86MC83_9BURK</name>
<evidence type="ECO:0000256" key="2">
    <source>
        <dbReference type="SAM" id="SignalP"/>
    </source>
</evidence>
<organism evidence="3 4">
    <name type="scientific">Limnobacter thiooxidans</name>
    <dbReference type="NCBI Taxonomy" id="131080"/>
    <lineage>
        <taxon>Bacteria</taxon>
        <taxon>Pseudomonadati</taxon>
        <taxon>Pseudomonadota</taxon>
        <taxon>Betaproteobacteria</taxon>
        <taxon>Burkholderiales</taxon>
        <taxon>Burkholderiaceae</taxon>
        <taxon>Limnobacter</taxon>
    </lineage>
</organism>
<dbReference type="Proteomes" id="UP001329151">
    <property type="component" value="Chromosome"/>
</dbReference>
<dbReference type="KEGG" id="lto:RGQ30_00370"/>
<feature type="compositionally biased region" description="Basic and acidic residues" evidence="1">
    <location>
        <begin position="176"/>
        <end position="188"/>
    </location>
</feature>
<dbReference type="EMBL" id="AP028947">
    <property type="protein sequence ID" value="BET24536.1"/>
    <property type="molecule type" value="Genomic_DNA"/>
</dbReference>
<dbReference type="InterPro" id="IPR058248">
    <property type="entry name" value="Lxx211020-like"/>
</dbReference>
<feature type="signal peptide" evidence="2">
    <location>
        <begin position="1"/>
        <end position="17"/>
    </location>
</feature>
<dbReference type="AlphaFoldDB" id="A0AA86MC83"/>
<accession>A0AA86MC83</accession>
<feature type="chain" id="PRO_5041682486" description="Copper chaperone PCu(A)C" evidence="2">
    <location>
        <begin position="18"/>
        <end position="188"/>
    </location>
</feature>
<evidence type="ECO:0000313" key="4">
    <source>
        <dbReference type="Proteomes" id="UP001329151"/>
    </source>
</evidence>
<protein>
    <recommendedName>
        <fullName evidence="5">Copper chaperone PCu(A)C</fullName>
    </recommendedName>
</protein>
<evidence type="ECO:0000256" key="1">
    <source>
        <dbReference type="SAM" id="MobiDB-lite"/>
    </source>
</evidence>
<keyword evidence="2" id="KW-0732">Signal</keyword>
<keyword evidence="4" id="KW-1185">Reference proteome</keyword>
<dbReference type="PANTHER" id="PTHR36302:SF1">
    <property type="entry name" value="COPPER CHAPERONE PCU(A)C"/>
    <property type="match status" value="1"/>
</dbReference>
<sequence length="188" mass="19796">MKSVTYLAALSAIALIAACSENHDHAGHAEHTNDAPAAVEAVAAPSQVQDGISVQNAWVRPTVGEQDATGGYLTITSQEPLALVGVASPAAEISEVHEMKMDGDIMRMRMAERIELKAGEPLELKPGGYHLMLMSLTAPIQAGQEVELSLLFEKPDGSRIEMPVKAVAGQNAAGGGHHDQDGHGDHKH</sequence>
<dbReference type="Pfam" id="PF04314">
    <property type="entry name" value="PCuAC"/>
    <property type="match status" value="1"/>
</dbReference>
<evidence type="ECO:0000313" key="3">
    <source>
        <dbReference type="EMBL" id="BET24536.1"/>
    </source>
</evidence>
<dbReference type="InterPro" id="IPR036182">
    <property type="entry name" value="PCuAC_sf"/>
</dbReference>
<dbReference type="PANTHER" id="PTHR36302">
    <property type="entry name" value="BLR7088 PROTEIN"/>
    <property type="match status" value="1"/>
</dbReference>
<gene>
    <name evidence="3" type="ORF">RGQ30_00370</name>
</gene>
<feature type="region of interest" description="Disordered" evidence="1">
    <location>
        <begin position="169"/>
        <end position="188"/>
    </location>
</feature>
<proteinExistence type="predicted"/>
<dbReference type="InterPro" id="IPR007410">
    <property type="entry name" value="LpqE-like"/>
</dbReference>
<dbReference type="SUPFAM" id="SSF110087">
    <property type="entry name" value="DR1885-like metal-binding protein"/>
    <property type="match status" value="1"/>
</dbReference>
<dbReference type="RefSeq" id="WP_338284588.1">
    <property type="nucleotide sequence ID" value="NZ_AP028947.1"/>
</dbReference>
<dbReference type="Gene3D" id="2.60.40.1890">
    <property type="entry name" value="PCu(A)C copper chaperone"/>
    <property type="match status" value="1"/>
</dbReference>
<evidence type="ECO:0008006" key="5">
    <source>
        <dbReference type="Google" id="ProtNLM"/>
    </source>
</evidence>
<reference evidence="3 4" key="1">
    <citation type="submission" date="2023-10" db="EMBL/GenBank/DDBJ databases">
        <title>Complete Genome Sequence of Limnobacter thiooxidans CS-K2T, Isolated from freshwater lake sediments in Bavaria, Germany.</title>
        <authorList>
            <person name="Naruki M."/>
            <person name="Watanabe A."/>
            <person name="Warashina T."/>
            <person name="Morita T."/>
            <person name="Arakawa K."/>
        </authorList>
    </citation>
    <scope>NUCLEOTIDE SEQUENCE [LARGE SCALE GENOMIC DNA]</scope>
    <source>
        <strain evidence="3 4">CS-K2</strain>
    </source>
</reference>